<keyword evidence="2" id="KW-1185">Reference proteome</keyword>
<sequence>MPEPDPARIISFASPKDLSRWLEVNHASESELWVKIFKKRTGIPSVTWDDVVIEMLCWGWIDGVRKSIDEQAYLQRVTPRKTRSSWSKRNREHVERLMREGRMMEAGLTHVRAAKADGRWEKAYVASEMEVPADFLAALEGKPEAKQFFETLNKSSRYVIAHGLTSAKKPETRQRRFAKFMDMLVREEKPGLGSKKA</sequence>
<protein>
    <recommendedName>
        <fullName evidence="3">Bacteriocin-protection, YdeI or OmpD-Associated</fullName>
    </recommendedName>
</protein>
<evidence type="ECO:0000313" key="1">
    <source>
        <dbReference type="EMBL" id="QDS95647.1"/>
    </source>
</evidence>
<organism evidence="1 2">
    <name type="scientific">Roseimaritima multifibrata</name>
    <dbReference type="NCBI Taxonomy" id="1930274"/>
    <lineage>
        <taxon>Bacteria</taxon>
        <taxon>Pseudomonadati</taxon>
        <taxon>Planctomycetota</taxon>
        <taxon>Planctomycetia</taxon>
        <taxon>Pirellulales</taxon>
        <taxon>Pirellulaceae</taxon>
        <taxon>Roseimaritima</taxon>
    </lineage>
</organism>
<evidence type="ECO:0008006" key="3">
    <source>
        <dbReference type="Google" id="ProtNLM"/>
    </source>
</evidence>
<dbReference type="RefSeq" id="WP_145353909.1">
    <property type="nucleotide sequence ID" value="NZ_CP036262.1"/>
</dbReference>
<gene>
    <name evidence="1" type="ORF">FF011L_44450</name>
</gene>
<proteinExistence type="predicted"/>
<dbReference type="OrthoDB" id="9796999at2"/>
<name>A0A517MLL2_9BACT</name>
<dbReference type="KEGG" id="rml:FF011L_44450"/>
<evidence type="ECO:0000313" key="2">
    <source>
        <dbReference type="Proteomes" id="UP000320672"/>
    </source>
</evidence>
<accession>A0A517MLL2</accession>
<dbReference type="AlphaFoldDB" id="A0A517MLL2"/>
<reference evidence="1 2" key="1">
    <citation type="submission" date="2019-02" db="EMBL/GenBank/DDBJ databases">
        <title>Deep-cultivation of Planctomycetes and their phenomic and genomic characterization uncovers novel biology.</title>
        <authorList>
            <person name="Wiegand S."/>
            <person name="Jogler M."/>
            <person name="Boedeker C."/>
            <person name="Pinto D."/>
            <person name="Vollmers J."/>
            <person name="Rivas-Marin E."/>
            <person name="Kohn T."/>
            <person name="Peeters S.H."/>
            <person name="Heuer A."/>
            <person name="Rast P."/>
            <person name="Oberbeckmann S."/>
            <person name="Bunk B."/>
            <person name="Jeske O."/>
            <person name="Meyerdierks A."/>
            <person name="Storesund J.E."/>
            <person name="Kallscheuer N."/>
            <person name="Luecker S."/>
            <person name="Lage O.M."/>
            <person name="Pohl T."/>
            <person name="Merkel B.J."/>
            <person name="Hornburger P."/>
            <person name="Mueller R.-W."/>
            <person name="Bruemmer F."/>
            <person name="Labrenz M."/>
            <person name="Spormann A.M."/>
            <person name="Op den Camp H."/>
            <person name="Overmann J."/>
            <person name="Amann R."/>
            <person name="Jetten M.S.M."/>
            <person name="Mascher T."/>
            <person name="Medema M.H."/>
            <person name="Devos D.P."/>
            <person name="Kaster A.-K."/>
            <person name="Ovreas L."/>
            <person name="Rohde M."/>
            <person name="Galperin M.Y."/>
            <person name="Jogler C."/>
        </authorList>
    </citation>
    <scope>NUCLEOTIDE SEQUENCE [LARGE SCALE GENOMIC DNA]</scope>
    <source>
        <strain evidence="1 2">FF011L</strain>
    </source>
</reference>
<dbReference type="Proteomes" id="UP000320672">
    <property type="component" value="Chromosome"/>
</dbReference>
<dbReference type="EMBL" id="CP036262">
    <property type="protein sequence ID" value="QDS95647.1"/>
    <property type="molecule type" value="Genomic_DNA"/>
</dbReference>
<dbReference type="Pfam" id="PF13376">
    <property type="entry name" value="OmdA"/>
    <property type="match status" value="1"/>
</dbReference>